<dbReference type="Proteomes" id="UP001219568">
    <property type="component" value="Unassembled WGS sequence"/>
</dbReference>
<gene>
    <name evidence="1" type="ORF">N7460_007694</name>
</gene>
<organism evidence="1 2">
    <name type="scientific">Penicillium canescens</name>
    <dbReference type="NCBI Taxonomy" id="5083"/>
    <lineage>
        <taxon>Eukaryota</taxon>
        <taxon>Fungi</taxon>
        <taxon>Dikarya</taxon>
        <taxon>Ascomycota</taxon>
        <taxon>Pezizomycotina</taxon>
        <taxon>Eurotiomycetes</taxon>
        <taxon>Eurotiomycetidae</taxon>
        <taxon>Eurotiales</taxon>
        <taxon>Aspergillaceae</taxon>
        <taxon>Penicillium</taxon>
    </lineage>
</organism>
<dbReference type="EMBL" id="JAQJZL010000009">
    <property type="protein sequence ID" value="KAJ6037923.1"/>
    <property type="molecule type" value="Genomic_DNA"/>
</dbReference>
<evidence type="ECO:0000313" key="1">
    <source>
        <dbReference type="EMBL" id="KAJ6037923.1"/>
    </source>
</evidence>
<dbReference type="AlphaFoldDB" id="A0AAD6N764"/>
<proteinExistence type="predicted"/>
<evidence type="ECO:0000313" key="2">
    <source>
        <dbReference type="Proteomes" id="UP001219568"/>
    </source>
</evidence>
<reference evidence="1" key="2">
    <citation type="submission" date="2023-01" db="EMBL/GenBank/DDBJ databases">
        <authorList>
            <person name="Petersen C."/>
        </authorList>
    </citation>
    <scope>NUCLEOTIDE SEQUENCE</scope>
    <source>
        <strain evidence="1">IBT 15450</strain>
    </source>
</reference>
<protein>
    <submittedName>
        <fullName evidence="1">Uncharacterized protein</fullName>
    </submittedName>
</protein>
<sequence>MLCYFFGSIKIEEEVARHLDNRCGAMAVAGECPQSNILPSSLVEKAQHCGYHANSTYRRNLQLIVLDPDMSPAPDGDEDFSGSVKSAVDCQAPAHQVSGAGEDKLIHQVRRFPTDSRKLQYPLPKENDTQTGKVEMSNHSNVILRPNSIGWFHRLSQIRRASNPLCLPLVEASSIDAVSAQWLNFQLIGNCIFRRQFMYHREGTIESLEPGLVRRTAGPPS</sequence>
<accession>A0AAD6N764</accession>
<reference evidence="1" key="1">
    <citation type="journal article" date="2023" name="IMA Fungus">
        <title>Comparative genomic study of the Penicillium genus elucidates a diverse pangenome and 15 lateral gene transfer events.</title>
        <authorList>
            <person name="Petersen C."/>
            <person name="Sorensen T."/>
            <person name="Nielsen M.R."/>
            <person name="Sondergaard T.E."/>
            <person name="Sorensen J.L."/>
            <person name="Fitzpatrick D.A."/>
            <person name="Frisvad J.C."/>
            <person name="Nielsen K.L."/>
        </authorList>
    </citation>
    <scope>NUCLEOTIDE SEQUENCE</scope>
    <source>
        <strain evidence="1">IBT 15450</strain>
    </source>
</reference>
<keyword evidence="2" id="KW-1185">Reference proteome</keyword>
<name>A0AAD6N764_PENCN</name>
<comment type="caution">
    <text evidence="1">The sequence shown here is derived from an EMBL/GenBank/DDBJ whole genome shotgun (WGS) entry which is preliminary data.</text>
</comment>